<sequence length="174" mass="19523">MDDLEETFGGYGDPNPAPYEELVSVMAGSLYSELEKLVGAHGPGTVSGLLPQLVSVLESLQGACEQVRERDQALERLRDDRLRLLEQYERERAGRKRAEERFMELEDTMEQEHKAHLVAVSRLEGHSRALEGKARSYADQVASLEEQKSSLLKELSTLGQSHTKVPWPSSSLSW</sequence>
<evidence type="ECO:0000256" key="1">
    <source>
        <dbReference type="SAM" id="Coils"/>
    </source>
</evidence>
<dbReference type="GO" id="GO:0005737">
    <property type="term" value="C:cytoplasm"/>
    <property type="evidence" value="ECO:0007669"/>
    <property type="project" value="TreeGrafter"/>
</dbReference>
<dbReference type="GO" id="GO:0005078">
    <property type="term" value="F:MAP-kinase scaffold activity"/>
    <property type="evidence" value="ECO:0007669"/>
    <property type="project" value="InterPro"/>
</dbReference>
<organism evidence="3 4">
    <name type="scientific">Varanus komodoensis</name>
    <name type="common">Komodo dragon</name>
    <dbReference type="NCBI Taxonomy" id="61221"/>
    <lineage>
        <taxon>Eukaryota</taxon>
        <taxon>Metazoa</taxon>
        <taxon>Chordata</taxon>
        <taxon>Craniata</taxon>
        <taxon>Vertebrata</taxon>
        <taxon>Euteleostomi</taxon>
        <taxon>Lepidosauria</taxon>
        <taxon>Squamata</taxon>
        <taxon>Bifurcata</taxon>
        <taxon>Unidentata</taxon>
        <taxon>Episquamata</taxon>
        <taxon>Toxicofera</taxon>
        <taxon>Anguimorpha</taxon>
        <taxon>Paleoanguimorpha</taxon>
        <taxon>Varanoidea</taxon>
        <taxon>Varanidae</taxon>
        <taxon>Varanus</taxon>
    </lineage>
</organism>
<dbReference type="Ensembl" id="ENSVKKT00000019063.1">
    <property type="protein sequence ID" value="ENSVKKP00000018600.1"/>
    <property type="gene ID" value="ENSVKKG00000012660.1"/>
</dbReference>
<dbReference type="GO" id="GO:0019894">
    <property type="term" value="F:kinesin binding"/>
    <property type="evidence" value="ECO:0007669"/>
    <property type="project" value="TreeGrafter"/>
</dbReference>
<name>A0A8D2L9E6_VARKO</name>
<dbReference type="PANTHER" id="PTHR13886:SF7">
    <property type="entry name" value="C-JUN-AMINO-TERMINAL KINASE-INTERACTING PROTEIN 4-LIKE ISOFORM X1"/>
    <property type="match status" value="1"/>
</dbReference>
<proteinExistence type="predicted"/>
<feature type="domain" description="RH1" evidence="2">
    <location>
        <begin position="6"/>
        <end position="94"/>
    </location>
</feature>
<dbReference type="InterPro" id="IPR039911">
    <property type="entry name" value="JIP3/JIP4"/>
</dbReference>
<accession>A0A8D2L9E6</accession>
<protein>
    <recommendedName>
        <fullName evidence="2">RH1 domain-containing protein</fullName>
    </recommendedName>
</protein>
<evidence type="ECO:0000313" key="4">
    <source>
        <dbReference type="Proteomes" id="UP000694545"/>
    </source>
</evidence>
<dbReference type="InterPro" id="IPR034743">
    <property type="entry name" value="RH1"/>
</dbReference>
<reference evidence="3" key="1">
    <citation type="submission" date="2025-08" db="UniProtKB">
        <authorList>
            <consortium name="Ensembl"/>
        </authorList>
    </citation>
    <scope>IDENTIFICATION</scope>
</reference>
<dbReference type="GO" id="GO:0008432">
    <property type="term" value="F:JUN kinase binding"/>
    <property type="evidence" value="ECO:0007669"/>
    <property type="project" value="TreeGrafter"/>
</dbReference>
<dbReference type="PROSITE" id="PS51776">
    <property type="entry name" value="RH1"/>
    <property type="match status" value="1"/>
</dbReference>
<dbReference type="Pfam" id="PF09744">
    <property type="entry name" value="RH1"/>
    <property type="match status" value="1"/>
</dbReference>
<keyword evidence="1" id="KW-0175">Coiled coil</keyword>
<dbReference type="GO" id="GO:0030159">
    <property type="term" value="F:signaling receptor complex adaptor activity"/>
    <property type="evidence" value="ECO:0007669"/>
    <property type="project" value="TreeGrafter"/>
</dbReference>
<feature type="coiled-coil region" evidence="1">
    <location>
        <begin position="57"/>
        <end position="154"/>
    </location>
</feature>
<evidence type="ECO:0000259" key="2">
    <source>
        <dbReference type="PROSITE" id="PS51776"/>
    </source>
</evidence>
<dbReference type="AlphaFoldDB" id="A0A8D2L9E6"/>
<dbReference type="PANTHER" id="PTHR13886">
    <property type="entry name" value="JNK/SAPK-ASSOCIATED PROTEIN"/>
    <property type="match status" value="1"/>
</dbReference>
<reference evidence="3" key="2">
    <citation type="submission" date="2025-09" db="UniProtKB">
        <authorList>
            <consortium name="Ensembl"/>
        </authorList>
    </citation>
    <scope>IDENTIFICATION</scope>
</reference>
<evidence type="ECO:0000313" key="3">
    <source>
        <dbReference type="Ensembl" id="ENSVKKP00000018600.1"/>
    </source>
</evidence>
<dbReference type="Proteomes" id="UP000694545">
    <property type="component" value="Unplaced"/>
</dbReference>
<keyword evidence="4" id="KW-1185">Reference proteome</keyword>
<dbReference type="OMA" id="GSAMMSE"/>
<dbReference type="GO" id="GO:0016192">
    <property type="term" value="P:vesicle-mediated transport"/>
    <property type="evidence" value="ECO:0007669"/>
    <property type="project" value="TreeGrafter"/>
</dbReference>